<dbReference type="STRING" id="436907.A7TP39"/>
<keyword evidence="1" id="KW-0175">Coiled coil</keyword>
<proteinExistence type="predicted"/>
<dbReference type="KEGG" id="vpo:Kpol_1044p8"/>
<dbReference type="GO" id="GO:0031201">
    <property type="term" value="C:SNARE complex"/>
    <property type="evidence" value="ECO:0007669"/>
    <property type="project" value="TreeGrafter"/>
</dbReference>
<dbReference type="GO" id="GO:0000149">
    <property type="term" value="F:SNARE binding"/>
    <property type="evidence" value="ECO:0007669"/>
    <property type="project" value="TreeGrafter"/>
</dbReference>
<dbReference type="PANTHER" id="PTHR19957:SF423">
    <property type="entry name" value="SYNTAXIN-8-RELATED"/>
    <property type="match status" value="1"/>
</dbReference>
<dbReference type="Gene3D" id="1.20.5.110">
    <property type="match status" value="1"/>
</dbReference>
<dbReference type="PANTHER" id="PTHR19957">
    <property type="entry name" value="SYNTAXIN"/>
    <property type="match status" value="1"/>
</dbReference>
<dbReference type="InParanoid" id="A7TP39"/>
<dbReference type="GO" id="GO:0006906">
    <property type="term" value="P:vesicle fusion"/>
    <property type="evidence" value="ECO:0007669"/>
    <property type="project" value="TreeGrafter"/>
</dbReference>
<keyword evidence="2" id="KW-0472">Membrane</keyword>
<evidence type="ECO:0000259" key="3">
    <source>
        <dbReference type="PROSITE" id="PS50192"/>
    </source>
</evidence>
<evidence type="ECO:0000256" key="2">
    <source>
        <dbReference type="SAM" id="Phobius"/>
    </source>
</evidence>
<dbReference type="GO" id="GO:0006886">
    <property type="term" value="P:intracellular protein transport"/>
    <property type="evidence" value="ECO:0007669"/>
    <property type="project" value="TreeGrafter"/>
</dbReference>
<dbReference type="eggNOG" id="ENOG502RZK4">
    <property type="taxonomic scope" value="Eukaryota"/>
</dbReference>
<dbReference type="InterPro" id="IPR000727">
    <property type="entry name" value="T_SNARE_dom"/>
</dbReference>
<dbReference type="RefSeq" id="XP_001643807.1">
    <property type="nucleotide sequence ID" value="XM_001643757.1"/>
</dbReference>
<accession>A7TP39</accession>
<evidence type="ECO:0000256" key="1">
    <source>
        <dbReference type="SAM" id="Coils"/>
    </source>
</evidence>
<sequence>MVSLQLSYNLDKLKDIIDERTRLIDVLKLTPSKNDTTALKRQCSSVLDVLNDQTASDITQDQIDLYNKLIESIPDKENVDLSLYRFEATPNDSMELLGSNESSRTTTSKKVRFNDDELVSYNSKEEVFKPYSDEPEQDKSHEWTTSGDNVVPLVSNKDLFIQQQQQLMQQDSHIEQLSSSVQRTHDMSLDINNEIEEQNEQVLHDLEDLIDNNSRHLNRAQRRLEIFNKAARENGPCFIIVILILILLFLLIIL</sequence>
<dbReference type="GeneID" id="5544065"/>
<dbReference type="PhylomeDB" id="A7TP39"/>
<feature type="domain" description="T-SNARE coiled-coil homology" evidence="3">
    <location>
        <begin position="164"/>
        <end position="202"/>
    </location>
</feature>
<dbReference type="GO" id="GO:0006896">
    <property type="term" value="P:Golgi to vacuole transport"/>
    <property type="evidence" value="ECO:0007669"/>
    <property type="project" value="EnsemblFungi"/>
</dbReference>
<dbReference type="GO" id="GO:0005484">
    <property type="term" value="F:SNAP receptor activity"/>
    <property type="evidence" value="ECO:0007669"/>
    <property type="project" value="EnsemblFungi"/>
</dbReference>
<dbReference type="EMBL" id="DS480438">
    <property type="protein sequence ID" value="EDO15949.1"/>
    <property type="molecule type" value="Genomic_DNA"/>
</dbReference>
<dbReference type="SUPFAM" id="SSF58038">
    <property type="entry name" value="SNARE fusion complex"/>
    <property type="match status" value="1"/>
</dbReference>
<keyword evidence="5" id="KW-1185">Reference proteome</keyword>
<keyword evidence="2" id="KW-0812">Transmembrane</keyword>
<feature type="transmembrane region" description="Helical" evidence="2">
    <location>
        <begin position="235"/>
        <end position="253"/>
    </location>
</feature>
<protein>
    <recommendedName>
        <fullName evidence="3">t-SNARE coiled-coil homology domain-containing protein</fullName>
    </recommendedName>
</protein>
<dbReference type="CDD" id="cd15859">
    <property type="entry name" value="SNARE_SYN8"/>
    <property type="match status" value="1"/>
</dbReference>
<dbReference type="OMA" id="ELMGTRH"/>
<reference evidence="4 5" key="1">
    <citation type="journal article" date="2007" name="Proc. Natl. Acad. Sci. U.S.A.">
        <title>Independent sorting-out of thousands of duplicated gene pairs in two yeast species descended from a whole-genome duplication.</title>
        <authorList>
            <person name="Scannell D.R."/>
            <person name="Frank A.C."/>
            <person name="Conant G.C."/>
            <person name="Byrne K.P."/>
            <person name="Woolfit M."/>
            <person name="Wolfe K.H."/>
        </authorList>
    </citation>
    <scope>NUCLEOTIDE SEQUENCE [LARGE SCALE GENOMIC DNA]</scope>
    <source>
        <strain evidence="5">ATCC 22028 / DSM 70294 / BCRC 21397 / CBS 2163 / NBRC 10782 / NRRL Y-8283 / UCD 57-17</strain>
    </source>
</reference>
<dbReference type="InterPro" id="IPR045242">
    <property type="entry name" value="Syntaxin"/>
</dbReference>
<feature type="coiled-coil region" evidence="1">
    <location>
        <begin position="192"/>
        <end position="223"/>
    </location>
</feature>
<dbReference type="OrthoDB" id="244190at2759"/>
<dbReference type="GO" id="GO:0048278">
    <property type="term" value="P:vesicle docking"/>
    <property type="evidence" value="ECO:0007669"/>
    <property type="project" value="TreeGrafter"/>
</dbReference>
<name>A7TP39_VANPO</name>
<keyword evidence="2" id="KW-1133">Transmembrane helix</keyword>
<dbReference type="Pfam" id="PF05739">
    <property type="entry name" value="SNARE"/>
    <property type="match status" value="1"/>
</dbReference>
<dbReference type="GO" id="GO:0005768">
    <property type="term" value="C:endosome"/>
    <property type="evidence" value="ECO:0007669"/>
    <property type="project" value="EnsemblFungi"/>
</dbReference>
<dbReference type="HOGENOM" id="CLU_053570_2_1_1"/>
<dbReference type="SMART" id="SM00397">
    <property type="entry name" value="t_SNARE"/>
    <property type="match status" value="1"/>
</dbReference>
<evidence type="ECO:0000313" key="4">
    <source>
        <dbReference type="EMBL" id="EDO15949.1"/>
    </source>
</evidence>
<evidence type="ECO:0000313" key="5">
    <source>
        <dbReference type="Proteomes" id="UP000000267"/>
    </source>
</evidence>
<dbReference type="FunCoup" id="A7TP39">
    <property type="interactions" value="79"/>
</dbReference>
<dbReference type="Proteomes" id="UP000000267">
    <property type="component" value="Unassembled WGS sequence"/>
</dbReference>
<organism evidence="5">
    <name type="scientific">Vanderwaltozyma polyspora (strain ATCC 22028 / DSM 70294 / BCRC 21397 / CBS 2163 / NBRC 10782 / NRRL Y-8283 / UCD 57-17)</name>
    <name type="common">Kluyveromyces polysporus</name>
    <dbReference type="NCBI Taxonomy" id="436907"/>
    <lineage>
        <taxon>Eukaryota</taxon>
        <taxon>Fungi</taxon>
        <taxon>Dikarya</taxon>
        <taxon>Ascomycota</taxon>
        <taxon>Saccharomycotina</taxon>
        <taxon>Saccharomycetes</taxon>
        <taxon>Saccharomycetales</taxon>
        <taxon>Saccharomycetaceae</taxon>
        <taxon>Vanderwaltozyma</taxon>
    </lineage>
</organism>
<gene>
    <name evidence="4" type="ORF">Kpol_1044p8</name>
</gene>
<dbReference type="PROSITE" id="PS50192">
    <property type="entry name" value="T_SNARE"/>
    <property type="match status" value="1"/>
</dbReference>
<dbReference type="AlphaFoldDB" id="A7TP39"/>